<reference evidence="6" key="1">
    <citation type="submission" date="2022-07" db="EMBL/GenBank/DDBJ databases">
        <title>Sphingomonas sp. nov., a novel bacterium isolated from the north slope of the Mount Everest.</title>
        <authorList>
            <person name="Cui X."/>
            <person name="Liu Y."/>
        </authorList>
    </citation>
    <scope>NUCLEOTIDE SEQUENCE</scope>
    <source>
        <strain evidence="6">S5-59</strain>
    </source>
</reference>
<dbReference type="RefSeq" id="WP_256507876.1">
    <property type="nucleotide sequence ID" value="NZ_CP101740.1"/>
</dbReference>
<dbReference type="SUPFAM" id="SSF52172">
    <property type="entry name" value="CheY-like"/>
    <property type="match status" value="1"/>
</dbReference>
<keyword evidence="1" id="KW-0597">Phosphoprotein</keyword>
<dbReference type="SUPFAM" id="SSF55785">
    <property type="entry name" value="PYP-like sensor domain (PAS domain)"/>
    <property type="match status" value="1"/>
</dbReference>
<dbReference type="InterPro" id="IPR001789">
    <property type="entry name" value="Sig_transdc_resp-reg_receiver"/>
</dbReference>
<keyword evidence="7" id="KW-1185">Reference proteome</keyword>
<feature type="modified residue" description="4-aspartylphosphate" evidence="1">
    <location>
        <position position="62"/>
    </location>
</feature>
<dbReference type="CDD" id="cd19920">
    <property type="entry name" value="REC_PA4781-like"/>
    <property type="match status" value="1"/>
</dbReference>
<dbReference type="NCBIfam" id="TIGR00229">
    <property type="entry name" value="sensory_box"/>
    <property type="match status" value="1"/>
</dbReference>
<name>A0ABY5LDS4_9SPHN</name>
<dbReference type="PANTHER" id="PTHR44757:SF2">
    <property type="entry name" value="BIOFILM ARCHITECTURE MAINTENANCE PROTEIN MBAA"/>
    <property type="match status" value="1"/>
</dbReference>
<dbReference type="PROSITE" id="PS50112">
    <property type="entry name" value="PAS"/>
    <property type="match status" value="1"/>
</dbReference>
<feature type="domain" description="PAS" evidence="3">
    <location>
        <begin position="162"/>
        <end position="210"/>
    </location>
</feature>
<dbReference type="InterPro" id="IPR035965">
    <property type="entry name" value="PAS-like_dom_sf"/>
</dbReference>
<gene>
    <name evidence="6" type="ORF">NMP03_07595</name>
</gene>
<dbReference type="Proteomes" id="UP001058533">
    <property type="component" value="Chromosome"/>
</dbReference>
<feature type="domain" description="GGDEF" evidence="5">
    <location>
        <begin position="318"/>
        <end position="451"/>
    </location>
</feature>
<dbReference type="SMART" id="SM00091">
    <property type="entry name" value="PAS"/>
    <property type="match status" value="1"/>
</dbReference>
<dbReference type="Pfam" id="PF00072">
    <property type="entry name" value="Response_reg"/>
    <property type="match status" value="1"/>
</dbReference>
<dbReference type="SMART" id="SM00267">
    <property type="entry name" value="GGDEF"/>
    <property type="match status" value="1"/>
</dbReference>
<dbReference type="Gene3D" id="3.30.70.270">
    <property type="match status" value="1"/>
</dbReference>
<proteinExistence type="predicted"/>
<dbReference type="CDD" id="cd01949">
    <property type="entry name" value="GGDEF"/>
    <property type="match status" value="1"/>
</dbReference>
<evidence type="ECO:0000313" key="7">
    <source>
        <dbReference type="Proteomes" id="UP001058533"/>
    </source>
</evidence>
<sequence length="738" mass="82040">MNALSSIDVVAQTVLIVDDNPVNLGVLVEHLEDQGYRVAVAQGGEEALKRAEFVQPDLILLDVMMPGIDGFEVCRRLKANPATQAIPVIFMTALADIHDKVTAFAAGGVDYVSKPFQIEELAARVETHLALRAIQRRISLQNVALREEVAARRQAETALQASEARYRRLFETAIDGTLLLDWETGEVTDVNPALIDMLSFHRAQLVGRKLWELESFGDVPECQTILSEQHQRDRFHAKHWVLKRGDGSAIDVEIVGGHYEAEGAHVIQCNIRNITERKQAEARIRYMALHDGLTGLPNRTLLEDRLGHDIANARRNGDHMAVLMLDLDRFKHVNDSLGHYVGDLLLEEVAMRLRGCLREGDTAARLGGDEFVLVLPGIVEDETAESAARRILLTLGEPFLIEEHQIRIGGSVGIGLYPKDGEDAEALLRAADAAMYAAKRKGRGTCHFFTPELNEATSQRHNLIRDLQQAGAQHQFILHYQPQVTIENGKIAGLETLLRWCHPTEGMISPSVFVPLLEELELIEEVGAWALRTACLQNARWQQEGLPPMRIAVNLSAQQFYRGDIVRAVSEALEESGLASRWLELELTESLMLDDSDETLSVLAELKKLGVGLSLDDFGTGWSSLSHLRRFPLDRIKINRSFVRDVAIHPDAAAVVESILRLAQSLGMDCIAEGVENLAQFEYLQQHLCAESQGFLFSKPIPADQVSVLLDPSRHLIETAADRKPSFTTPNEQQLPAR</sequence>
<dbReference type="PANTHER" id="PTHR44757">
    <property type="entry name" value="DIGUANYLATE CYCLASE DGCP"/>
    <property type="match status" value="1"/>
</dbReference>
<dbReference type="PROSITE" id="PS50110">
    <property type="entry name" value="RESPONSE_REGULATORY"/>
    <property type="match status" value="1"/>
</dbReference>
<dbReference type="Gene3D" id="3.40.50.2300">
    <property type="match status" value="1"/>
</dbReference>
<evidence type="ECO:0000313" key="6">
    <source>
        <dbReference type="EMBL" id="UUL84041.1"/>
    </source>
</evidence>
<evidence type="ECO:0000259" key="5">
    <source>
        <dbReference type="PROSITE" id="PS50887"/>
    </source>
</evidence>
<dbReference type="CDD" id="cd01948">
    <property type="entry name" value="EAL"/>
    <property type="match status" value="1"/>
</dbReference>
<dbReference type="SUPFAM" id="SSF55073">
    <property type="entry name" value="Nucleotide cyclase"/>
    <property type="match status" value="1"/>
</dbReference>
<dbReference type="EMBL" id="CP101740">
    <property type="protein sequence ID" value="UUL84041.1"/>
    <property type="molecule type" value="Genomic_DNA"/>
</dbReference>
<dbReference type="Pfam" id="PF00990">
    <property type="entry name" value="GGDEF"/>
    <property type="match status" value="1"/>
</dbReference>
<dbReference type="InterPro" id="IPR001633">
    <property type="entry name" value="EAL_dom"/>
</dbReference>
<dbReference type="InterPro" id="IPR000014">
    <property type="entry name" value="PAS"/>
</dbReference>
<evidence type="ECO:0000259" key="3">
    <source>
        <dbReference type="PROSITE" id="PS50112"/>
    </source>
</evidence>
<organism evidence="6 7">
    <name type="scientific">Sphingomonas qomolangmaensis</name>
    <dbReference type="NCBI Taxonomy" id="2918765"/>
    <lineage>
        <taxon>Bacteria</taxon>
        <taxon>Pseudomonadati</taxon>
        <taxon>Pseudomonadota</taxon>
        <taxon>Alphaproteobacteria</taxon>
        <taxon>Sphingomonadales</taxon>
        <taxon>Sphingomonadaceae</taxon>
        <taxon>Sphingomonas</taxon>
    </lineage>
</organism>
<dbReference type="InterPro" id="IPR035919">
    <property type="entry name" value="EAL_sf"/>
</dbReference>
<dbReference type="InterPro" id="IPR011006">
    <property type="entry name" value="CheY-like_superfamily"/>
</dbReference>
<dbReference type="Pfam" id="PF13426">
    <property type="entry name" value="PAS_9"/>
    <property type="match status" value="1"/>
</dbReference>
<evidence type="ECO:0000256" key="1">
    <source>
        <dbReference type="PROSITE-ProRule" id="PRU00169"/>
    </source>
</evidence>
<protein>
    <submittedName>
        <fullName evidence="6">EAL domain-containing protein</fullName>
    </submittedName>
</protein>
<dbReference type="Pfam" id="PF00563">
    <property type="entry name" value="EAL"/>
    <property type="match status" value="1"/>
</dbReference>
<dbReference type="Gene3D" id="3.30.450.20">
    <property type="entry name" value="PAS domain"/>
    <property type="match status" value="1"/>
</dbReference>
<dbReference type="SMART" id="SM00448">
    <property type="entry name" value="REC"/>
    <property type="match status" value="1"/>
</dbReference>
<dbReference type="InterPro" id="IPR052155">
    <property type="entry name" value="Biofilm_reg_signaling"/>
</dbReference>
<dbReference type="CDD" id="cd00130">
    <property type="entry name" value="PAS"/>
    <property type="match status" value="1"/>
</dbReference>
<dbReference type="PROSITE" id="PS50883">
    <property type="entry name" value="EAL"/>
    <property type="match status" value="1"/>
</dbReference>
<evidence type="ECO:0000259" key="2">
    <source>
        <dbReference type="PROSITE" id="PS50110"/>
    </source>
</evidence>
<evidence type="ECO:0000259" key="4">
    <source>
        <dbReference type="PROSITE" id="PS50883"/>
    </source>
</evidence>
<dbReference type="Gene3D" id="3.20.20.450">
    <property type="entry name" value="EAL domain"/>
    <property type="match status" value="1"/>
</dbReference>
<dbReference type="SMART" id="SM00052">
    <property type="entry name" value="EAL"/>
    <property type="match status" value="1"/>
</dbReference>
<feature type="domain" description="EAL" evidence="4">
    <location>
        <begin position="460"/>
        <end position="714"/>
    </location>
</feature>
<dbReference type="PROSITE" id="PS50887">
    <property type="entry name" value="GGDEF"/>
    <property type="match status" value="1"/>
</dbReference>
<dbReference type="InterPro" id="IPR029787">
    <property type="entry name" value="Nucleotide_cyclase"/>
</dbReference>
<dbReference type="InterPro" id="IPR000160">
    <property type="entry name" value="GGDEF_dom"/>
</dbReference>
<dbReference type="InterPro" id="IPR043128">
    <property type="entry name" value="Rev_trsase/Diguanyl_cyclase"/>
</dbReference>
<dbReference type="SUPFAM" id="SSF141868">
    <property type="entry name" value="EAL domain-like"/>
    <property type="match status" value="1"/>
</dbReference>
<feature type="domain" description="Response regulatory" evidence="2">
    <location>
        <begin position="13"/>
        <end position="129"/>
    </location>
</feature>
<dbReference type="NCBIfam" id="TIGR00254">
    <property type="entry name" value="GGDEF"/>
    <property type="match status" value="1"/>
</dbReference>
<accession>A0ABY5LDS4</accession>